<evidence type="ECO:0000313" key="2">
    <source>
        <dbReference type="Proteomes" id="UP001515480"/>
    </source>
</evidence>
<proteinExistence type="predicted"/>
<gene>
    <name evidence="1" type="ORF">AB1Y20_018786</name>
</gene>
<protein>
    <submittedName>
        <fullName evidence="1">Uncharacterized protein</fullName>
    </submittedName>
</protein>
<accession>A0AB34JSE3</accession>
<reference evidence="1 2" key="1">
    <citation type="journal article" date="2024" name="Science">
        <title>Giant polyketide synthase enzymes in the biosynthesis of giant marine polyether toxins.</title>
        <authorList>
            <person name="Fallon T.R."/>
            <person name="Shende V.V."/>
            <person name="Wierzbicki I.H."/>
            <person name="Pendleton A.L."/>
            <person name="Watervoot N.F."/>
            <person name="Auber R.P."/>
            <person name="Gonzalez D.J."/>
            <person name="Wisecaver J.H."/>
            <person name="Moore B.S."/>
        </authorList>
    </citation>
    <scope>NUCLEOTIDE SEQUENCE [LARGE SCALE GENOMIC DNA]</scope>
    <source>
        <strain evidence="1 2">12B1</strain>
    </source>
</reference>
<dbReference type="Proteomes" id="UP001515480">
    <property type="component" value="Unassembled WGS sequence"/>
</dbReference>
<evidence type="ECO:0000313" key="1">
    <source>
        <dbReference type="EMBL" id="KAL1523867.1"/>
    </source>
</evidence>
<name>A0AB34JSE3_PRYPA</name>
<organism evidence="1 2">
    <name type="scientific">Prymnesium parvum</name>
    <name type="common">Toxic golden alga</name>
    <dbReference type="NCBI Taxonomy" id="97485"/>
    <lineage>
        <taxon>Eukaryota</taxon>
        <taxon>Haptista</taxon>
        <taxon>Haptophyta</taxon>
        <taxon>Prymnesiophyceae</taxon>
        <taxon>Prymnesiales</taxon>
        <taxon>Prymnesiaceae</taxon>
        <taxon>Prymnesium</taxon>
    </lineage>
</organism>
<dbReference type="AlphaFoldDB" id="A0AB34JSE3"/>
<keyword evidence="2" id="KW-1185">Reference proteome</keyword>
<dbReference type="EMBL" id="JBGBPQ010000005">
    <property type="protein sequence ID" value="KAL1523867.1"/>
    <property type="molecule type" value="Genomic_DNA"/>
</dbReference>
<comment type="caution">
    <text evidence="1">The sequence shown here is derived from an EMBL/GenBank/DDBJ whole genome shotgun (WGS) entry which is preliminary data.</text>
</comment>
<sequence length="255" mass="27673">MTAMGALQASPTDHCTIEDYRTAMSTPWPRAKWRSSLELPAPGVTSQSDAVAKPVKMARWRANKSLPNPGKGTKGEPSRKWRTQTIFSPCVNPTLHEGEGDQCQPTSEQATTQLSQLAHLQQLHQLQQLQQLQHLRSLQQQFQQSGNAPLQVSGHLMSSMLTEATEQPSRSYTAPALMKPKPTIAKQTTCKSLRRSASDALGDAASALKMLSSREGAKKQAVHSYDDFDASNEAEAAMRPADALLALAAAVSEIS</sequence>